<keyword evidence="7 8" id="KW-0131">Cell cycle</keyword>
<dbReference type="RefSeq" id="WP_243376478.1">
    <property type="nucleotide sequence ID" value="NZ_JAKZJU020000001.1"/>
</dbReference>
<accession>A0ABT7INT6</accession>
<evidence type="ECO:0000256" key="5">
    <source>
        <dbReference type="ARBA" id="ARBA00023237"/>
    </source>
</evidence>
<keyword evidence="3 8" id="KW-0472">Membrane</keyword>
<evidence type="ECO:0000256" key="10">
    <source>
        <dbReference type="SAM" id="SignalP"/>
    </source>
</evidence>
<dbReference type="SUPFAM" id="SSF103088">
    <property type="entry name" value="OmpA-like"/>
    <property type="match status" value="1"/>
</dbReference>
<dbReference type="Proteomes" id="UP001165481">
    <property type="component" value="Unassembled WGS sequence"/>
</dbReference>
<keyword evidence="13" id="KW-1185">Reference proteome</keyword>
<evidence type="ECO:0000313" key="13">
    <source>
        <dbReference type="Proteomes" id="UP001165481"/>
    </source>
</evidence>
<dbReference type="InterPro" id="IPR014169">
    <property type="entry name" value="Pal_lipo_C"/>
</dbReference>
<dbReference type="EMBL" id="JAKZJU020000001">
    <property type="protein sequence ID" value="MDL2058952.1"/>
    <property type="molecule type" value="Genomic_DNA"/>
</dbReference>
<feature type="region of interest" description="Disordered" evidence="9">
    <location>
        <begin position="31"/>
        <end position="68"/>
    </location>
</feature>
<proteinExistence type="inferred from homology"/>
<dbReference type="InterPro" id="IPR006665">
    <property type="entry name" value="OmpA-like"/>
</dbReference>
<keyword evidence="4 8" id="KW-0564">Palmitate</keyword>
<comment type="subcellular location">
    <subcellularLocation>
        <location evidence="8">Cell outer membrane</location>
        <topology evidence="8">Lipid-anchor</topology>
    </subcellularLocation>
</comment>
<dbReference type="NCBIfam" id="TIGR02802">
    <property type="entry name" value="Pal_lipo"/>
    <property type="match status" value="1"/>
</dbReference>
<dbReference type="PANTHER" id="PTHR30329:SF21">
    <property type="entry name" value="LIPOPROTEIN YIAD-RELATED"/>
    <property type="match status" value="1"/>
</dbReference>
<evidence type="ECO:0000256" key="6">
    <source>
        <dbReference type="ARBA" id="ARBA00023288"/>
    </source>
</evidence>
<dbReference type="PANTHER" id="PTHR30329">
    <property type="entry name" value="STATOR ELEMENT OF FLAGELLAR MOTOR COMPLEX"/>
    <property type="match status" value="1"/>
</dbReference>
<evidence type="ECO:0000256" key="3">
    <source>
        <dbReference type="ARBA" id="ARBA00023136"/>
    </source>
</evidence>
<dbReference type="PROSITE" id="PS51123">
    <property type="entry name" value="OMPA_2"/>
    <property type="match status" value="1"/>
</dbReference>
<dbReference type="InterPro" id="IPR050330">
    <property type="entry name" value="Bact_OuterMem_StrucFunc"/>
</dbReference>
<evidence type="ECO:0000256" key="8">
    <source>
        <dbReference type="HAMAP-Rule" id="MF_02204"/>
    </source>
</evidence>
<feature type="chain" id="PRO_5046783553" description="Peptidoglycan-associated lipoprotein" evidence="10">
    <location>
        <begin position="20"/>
        <end position="180"/>
    </location>
</feature>
<evidence type="ECO:0000256" key="2">
    <source>
        <dbReference type="ARBA" id="ARBA00022729"/>
    </source>
</evidence>
<dbReference type="Gene3D" id="3.30.1330.60">
    <property type="entry name" value="OmpA-like domain"/>
    <property type="match status" value="1"/>
</dbReference>
<keyword evidence="1 8" id="KW-0132">Cell division</keyword>
<evidence type="ECO:0000256" key="4">
    <source>
        <dbReference type="ARBA" id="ARBA00023139"/>
    </source>
</evidence>
<feature type="signal peptide" evidence="10">
    <location>
        <begin position="1"/>
        <end position="19"/>
    </location>
</feature>
<evidence type="ECO:0000313" key="12">
    <source>
        <dbReference type="EMBL" id="MDL2058952.1"/>
    </source>
</evidence>
<comment type="similarity">
    <text evidence="8">Belongs to the Pal lipoprotein family.</text>
</comment>
<dbReference type="PROSITE" id="PS51257">
    <property type="entry name" value="PROKAR_LIPOPROTEIN"/>
    <property type="match status" value="1"/>
</dbReference>
<dbReference type="HAMAP" id="MF_02204">
    <property type="entry name" value="Pal"/>
    <property type="match status" value="1"/>
</dbReference>
<evidence type="ECO:0000259" key="11">
    <source>
        <dbReference type="PROSITE" id="PS51123"/>
    </source>
</evidence>
<evidence type="ECO:0000256" key="1">
    <source>
        <dbReference type="ARBA" id="ARBA00022618"/>
    </source>
</evidence>
<evidence type="ECO:0000256" key="7">
    <source>
        <dbReference type="ARBA" id="ARBA00023306"/>
    </source>
</evidence>
<protein>
    <recommendedName>
        <fullName evidence="8">Peptidoglycan-associated lipoprotein</fullName>
        <shortName evidence="8">PAL</shortName>
    </recommendedName>
</protein>
<dbReference type="CDD" id="cd07185">
    <property type="entry name" value="OmpA_C-like"/>
    <property type="match status" value="1"/>
</dbReference>
<dbReference type="PRINTS" id="PR01021">
    <property type="entry name" value="OMPADOMAIN"/>
</dbReference>
<keyword evidence="5 8" id="KW-0998">Cell outer membrane</keyword>
<organism evidence="12 13">
    <name type="scientific">Mesosutterella faecium</name>
    <dbReference type="NCBI Taxonomy" id="2925194"/>
    <lineage>
        <taxon>Bacteria</taxon>
        <taxon>Pseudomonadati</taxon>
        <taxon>Pseudomonadota</taxon>
        <taxon>Betaproteobacteria</taxon>
        <taxon>Burkholderiales</taxon>
        <taxon>Sutterellaceae</taxon>
        <taxon>Mesosutterella</taxon>
    </lineage>
</organism>
<sequence>MNFSLRFAVTAIVSAAVLAGCSSVPVDNGNKAGASRTTAAATAPASGNSTARSTSDVKTVEVDPLNDPNSPLAQKSVYFGFDSYTVDPQYDKMLSAHANYLSSHASRRIVVEGNTDERGSSEYNLALGQRRSEAVVAKLRLLGVPADRMEAVSFGKEKPAVQGSNEQAWAKNRRADIRYR</sequence>
<dbReference type="InterPro" id="IPR036737">
    <property type="entry name" value="OmpA-like_sf"/>
</dbReference>
<comment type="subunit">
    <text evidence="8">The Tol-Pal system is composed of five core proteins: the inner membrane proteins TolA, TolQ and TolR, the periplasmic protein TolB and the outer membrane protein Pal. They form a network linking the inner and outer membranes and the peptidoglycan layer.</text>
</comment>
<comment type="function">
    <text evidence="8">Part of the Tol-Pal system, which plays a role in outer membrane invagination during cell division and is important for maintaining outer membrane integrity.</text>
</comment>
<comment type="caution">
    <text evidence="12">The sequence shown here is derived from an EMBL/GenBank/DDBJ whole genome shotgun (WGS) entry which is preliminary data.</text>
</comment>
<dbReference type="InterPro" id="IPR006664">
    <property type="entry name" value="OMP_bac"/>
</dbReference>
<dbReference type="InterPro" id="IPR039001">
    <property type="entry name" value="Pal"/>
</dbReference>
<feature type="compositionally biased region" description="Low complexity" evidence="9">
    <location>
        <begin position="32"/>
        <end position="51"/>
    </location>
</feature>
<reference evidence="12" key="1">
    <citation type="submission" date="2023-03" db="EMBL/GenBank/DDBJ databases">
        <title>Mesosutterella sp. nov. isolated from porcine feces.</title>
        <authorList>
            <person name="Yu S."/>
        </authorList>
    </citation>
    <scope>NUCLEOTIDE SEQUENCE</scope>
    <source>
        <strain evidence="12">AGMB02718</strain>
    </source>
</reference>
<dbReference type="Pfam" id="PF00691">
    <property type="entry name" value="OmpA"/>
    <property type="match status" value="1"/>
</dbReference>
<feature type="domain" description="OmpA-like" evidence="11">
    <location>
        <begin position="66"/>
        <end position="180"/>
    </location>
</feature>
<name>A0ABT7INT6_9BURK</name>
<evidence type="ECO:0000256" key="9">
    <source>
        <dbReference type="SAM" id="MobiDB-lite"/>
    </source>
</evidence>
<keyword evidence="6 8" id="KW-0449">Lipoprotein</keyword>
<keyword evidence="2 8" id="KW-0732">Signal</keyword>
<gene>
    <name evidence="8 12" type="primary">pal</name>
    <name evidence="12" type="ORF">MUN46_003185</name>
</gene>